<feature type="region of interest" description="Disordered" evidence="1">
    <location>
        <begin position="141"/>
        <end position="235"/>
    </location>
</feature>
<evidence type="ECO:0000313" key="3">
    <source>
        <dbReference type="Proteomes" id="UP001153069"/>
    </source>
</evidence>
<dbReference type="AlphaFoldDB" id="A0A9N8EYQ1"/>
<protein>
    <submittedName>
        <fullName evidence="2">Uncharacterized protein</fullName>
    </submittedName>
</protein>
<evidence type="ECO:0000256" key="1">
    <source>
        <dbReference type="SAM" id="MobiDB-lite"/>
    </source>
</evidence>
<gene>
    <name evidence="2" type="ORF">SEMRO_2913_G340160.1</name>
</gene>
<dbReference type="EMBL" id="CAICTM010002911">
    <property type="protein sequence ID" value="CAB9530527.1"/>
    <property type="molecule type" value="Genomic_DNA"/>
</dbReference>
<name>A0A9N8EYQ1_9STRA</name>
<keyword evidence="3" id="KW-1185">Reference proteome</keyword>
<evidence type="ECO:0000313" key="2">
    <source>
        <dbReference type="EMBL" id="CAB9530527.1"/>
    </source>
</evidence>
<proteinExistence type="predicted"/>
<sequence length="235" mass="25554">MNSKASHVVDESGAVAMFHIPASSSSISNQMDLPFRPDTVDESDEEASHGVFSFTEFTPFVSYPLVFPYQDEAGGYGMNTSRSMLTSTDMSYLKSVDSALWKSSDPTSDGSSKRMKMAPPLQDAPSSCVIMYETILQNPLSFPTAANTPTTELNPKTRDEESPSSSDSSSCASSTSPSSSSSIKDTAKDTSLSKNKGSHKSYPKTKVTAIKRRRTKPHYKIDMQLLHRPTTVHGT</sequence>
<dbReference type="Proteomes" id="UP001153069">
    <property type="component" value="Unassembled WGS sequence"/>
</dbReference>
<accession>A0A9N8EYQ1</accession>
<feature type="compositionally biased region" description="Basic residues" evidence="1">
    <location>
        <begin position="196"/>
        <end position="218"/>
    </location>
</feature>
<organism evidence="2 3">
    <name type="scientific">Seminavis robusta</name>
    <dbReference type="NCBI Taxonomy" id="568900"/>
    <lineage>
        <taxon>Eukaryota</taxon>
        <taxon>Sar</taxon>
        <taxon>Stramenopiles</taxon>
        <taxon>Ochrophyta</taxon>
        <taxon>Bacillariophyta</taxon>
        <taxon>Bacillariophyceae</taxon>
        <taxon>Bacillariophycidae</taxon>
        <taxon>Naviculales</taxon>
        <taxon>Naviculaceae</taxon>
        <taxon>Seminavis</taxon>
    </lineage>
</organism>
<feature type="compositionally biased region" description="Low complexity" evidence="1">
    <location>
        <begin position="163"/>
        <end position="184"/>
    </location>
</feature>
<reference evidence="2" key="1">
    <citation type="submission" date="2020-06" db="EMBL/GenBank/DDBJ databases">
        <authorList>
            <consortium name="Plant Systems Biology data submission"/>
        </authorList>
    </citation>
    <scope>NUCLEOTIDE SEQUENCE</scope>
    <source>
        <strain evidence="2">D6</strain>
    </source>
</reference>
<feature type="region of interest" description="Disordered" evidence="1">
    <location>
        <begin position="101"/>
        <end position="122"/>
    </location>
</feature>
<comment type="caution">
    <text evidence="2">The sequence shown here is derived from an EMBL/GenBank/DDBJ whole genome shotgun (WGS) entry which is preliminary data.</text>
</comment>
<feature type="compositionally biased region" description="Polar residues" evidence="1">
    <location>
        <begin position="141"/>
        <end position="154"/>
    </location>
</feature>